<dbReference type="InterPro" id="IPR003439">
    <property type="entry name" value="ABC_transporter-like_ATP-bd"/>
</dbReference>
<evidence type="ECO:0000256" key="6">
    <source>
        <dbReference type="ARBA" id="ARBA00022840"/>
    </source>
</evidence>
<evidence type="ECO:0000256" key="7">
    <source>
        <dbReference type="ARBA" id="ARBA00022967"/>
    </source>
</evidence>
<keyword evidence="5" id="KW-0547">Nucleotide-binding</keyword>
<evidence type="ECO:0000259" key="9">
    <source>
        <dbReference type="PROSITE" id="PS50893"/>
    </source>
</evidence>
<dbReference type="PANTHER" id="PTHR43553:SF27">
    <property type="entry name" value="ENERGY-COUPLING FACTOR TRANSPORTER ATP-BINDING PROTEIN ECFA2"/>
    <property type="match status" value="1"/>
</dbReference>
<dbReference type="GO" id="GO:0005524">
    <property type="term" value="F:ATP binding"/>
    <property type="evidence" value="ECO:0007669"/>
    <property type="project" value="UniProtKB-KW"/>
</dbReference>
<dbReference type="InterPro" id="IPR015856">
    <property type="entry name" value="ABC_transpr_CbiO/EcfA_su"/>
</dbReference>
<protein>
    <submittedName>
        <fullName evidence="10">ATP-binding cassette domain-containing protein</fullName>
    </submittedName>
</protein>
<keyword evidence="4" id="KW-1003">Cell membrane</keyword>
<keyword evidence="6 10" id="KW-0067">ATP-binding</keyword>
<dbReference type="Pfam" id="PF00005">
    <property type="entry name" value="ABC_tran"/>
    <property type="match status" value="1"/>
</dbReference>
<evidence type="ECO:0000256" key="1">
    <source>
        <dbReference type="ARBA" id="ARBA00004202"/>
    </source>
</evidence>
<evidence type="ECO:0000256" key="3">
    <source>
        <dbReference type="ARBA" id="ARBA00022448"/>
    </source>
</evidence>
<accession>A0A9J6ZD13</accession>
<evidence type="ECO:0000256" key="8">
    <source>
        <dbReference type="ARBA" id="ARBA00023136"/>
    </source>
</evidence>
<reference evidence="10" key="1">
    <citation type="submission" date="2022-05" db="EMBL/GenBank/DDBJ databases">
        <title>Novel bacterial taxa in a minimal lignocellulolytic consortium and its capacity to transform plastics disclosed by genome-resolved metagenomics.</title>
        <authorList>
            <person name="Rodriguez C.A.D."/>
            <person name="Diaz-Garcia L."/>
            <person name="Herrera K."/>
            <person name="Tarazona N.A."/>
            <person name="Sproer C."/>
            <person name="Overmann J."/>
            <person name="Jimenez D.J."/>
        </authorList>
    </citation>
    <scope>NUCLEOTIDE SEQUENCE</scope>
    <source>
        <strain evidence="10">MAG5</strain>
    </source>
</reference>
<dbReference type="PROSITE" id="PS50893">
    <property type="entry name" value="ABC_TRANSPORTER_2"/>
    <property type="match status" value="1"/>
</dbReference>
<comment type="subcellular location">
    <subcellularLocation>
        <location evidence="1">Cell membrane</location>
        <topology evidence="1">Peripheral membrane protein</topology>
    </subcellularLocation>
</comment>
<evidence type="ECO:0000256" key="5">
    <source>
        <dbReference type="ARBA" id="ARBA00022741"/>
    </source>
</evidence>
<dbReference type="Gene3D" id="3.40.50.300">
    <property type="entry name" value="P-loop containing nucleotide triphosphate hydrolases"/>
    <property type="match status" value="1"/>
</dbReference>
<name>A0A9J6ZD13_9BACL</name>
<organism evidence="10 11">
    <name type="scientific">Candidatus Pristimantibacillus lignocellulolyticus</name>
    <dbReference type="NCBI Taxonomy" id="2994561"/>
    <lineage>
        <taxon>Bacteria</taxon>
        <taxon>Bacillati</taxon>
        <taxon>Bacillota</taxon>
        <taxon>Bacilli</taxon>
        <taxon>Bacillales</taxon>
        <taxon>Paenibacillaceae</taxon>
        <taxon>Candidatus Pristimantibacillus</taxon>
    </lineage>
</organism>
<evidence type="ECO:0000256" key="4">
    <source>
        <dbReference type="ARBA" id="ARBA00022475"/>
    </source>
</evidence>
<dbReference type="GO" id="GO:0043190">
    <property type="term" value="C:ATP-binding cassette (ABC) transporter complex"/>
    <property type="evidence" value="ECO:0007669"/>
    <property type="project" value="TreeGrafter"/>
</dbReference>
<keyword evidence="8" id="KW-0472">Membrane</keyword>
<dbReference type="SMART" id="SM00382">
    <property type="entry name" value="AAA"/>
    <property type="match status" value="1"/>
</dbReference>
<dbReference type="SUPFAM" id="SSF52540">
    <property type="entry name" value="P-loop containing nucleoside triphosphate hydrolases"/>
    <property type="match status" value="1"/>
</dbReference>
<dbReference type="FunFam" id="3.40.50.300:FF:000224">
    <property type="entry name" value="Energy-coupling factor transporter ATP-binding protein EcfA"/>
    <property type="match status" value="1"/>
</dbReference>
<dbReference type="GO" id="GO:0016887">
    <property type="term" value="F:ATP hydrolysis activity"/>
    <property type="evidence" value="ECO:0007669"/>
    <property type="project" value="InterPro"/>
</dbReference>
<dbReference type="GO" id="GO:0042626">
    <property type="term" value="F:ATPase-coupled transmembrane transporter activity"/>
    <property type="evidence" value="ECO:0007669"/>
    <property type="project" value="TreeGrafter"/>
</dbReference>
<gene>
    <name evidence="10" type="ORF">NAG76_18015</name>
</gene>
<evidence type="ECO:0000313" key="11">
    <source>
        <dbReference type="Proteomes" id="UP001056756"/>
    </source>
</evidence>
<comment type="similarity">
    <text evidence="2">Belongs to the ABC transporter superfamily.</text>
</comment>
<evidence type="ECO:0000313" key="10">
    <source>
        <dbReference type="EMBL" id="URN93705.1"/>
    </source>
</evidence>
<dbReference type="InterPro" id="IPR027417">
    <property type="entry name" value="P-loop_NTPase"/>
</dbReference>
<dbReference type="EMBL" id="CP097899">
    <property type="protein sequence ID" value="URN93705.1"/>
    <property type="molecule type" value="Genomic_DNA"/>
</dbReference>
<proteinExistence type="inferred from homology"/>
<keyword evidence="7" id="KW-1278">Translocase</keyword>
<evidence type="ECO:0000256" key="2">
    <source>
        <dbReference type="ARBA" id="ARBA00005417"/>
    </source>
</evidence>
<dbReference type="Proteomes" id="UP001056756">
    <property type="component" value="Chromosome"/>
</dbReference>
<keyword evidence="3" id="KW-0813">Transport</keyword>
<dbReference type="CDD" id="cd03225">
    <property type="entry name" value="ABC_cobalt_CbiO_domain1"/>
    <property type="match status" value="1"/>
</dbReference>
<dbReference type="GO" id="GO:0015087">
    <property type="term" value="F:cobalt ion transmembrane transporter activity"/>
    <property type="evidence" value="ECO:0007669"/>
    <property type="project" value="UniProtKB-ARBA"/>
</dbReference>
<feature type="domain" description="ABC transporter" evidence="9">
    <location>
        <begin position="3"/>
        <end position="239"/>
    </location>
</feature>
<dbReference type="PANTHER" id="PTHR43553">
    <property type="entry name" value="HEAVY METAL TRANSPORTER"/>
    <property type="match status" value="1"/>
</dbReference>
<dbReference type="AlphaFoldDB" id="A0A9J6ZD13"/>
<dbReference type="KEGG" id="plig:NAG76_18015"/>
<dbReference type="InterPro" id="IPR050095">
    <property type="entry name" value="ECF_ABC_transporter_ATP-bd"/>
</dbReference>
<dbReference type="InterPro" id="IPR003593">
    <property type="entry name" value="AAA+_ATPase"/>
</dbReference>
<sequence length="281" mass="31682">MEYQLNDVSVNYNESMALYNINCTIQSGKWISIIGQTGAGKSTFVQLLKGLIPNISGEYLIDKQPVLRERKGHIKVNSDIGYVFQYPEHQLFETTVYKELAFAPKIKGYSDQQIKKSIDSILSQMDLSEEILQLAPFQLSGGQKRSIAIASVLITDPQLLILDEPTAGLDPVNKAALLQLLKQWQDQHNRTVLFVSHQMNDVAEYSDEVIMLHEGKLVGHFDTNHLFLKQADLLENLGLSLPEPVQLLMLVEELSGQTIEVSSCREQHILEKVSPIWHARS</sequence>